<dbReference type="Gene3D" id="3.40.50.720">
    <property type="entry name" value="NAD(P)-binding Rossmann-like Domain"/>
    <property type="match status" value="1"/>
</dbReference>
<evidence type="ECO:0000256" key="2">
    <source>
        <dbReference type="ARBA" id="ARBA00004752"/>
    </source>
</evidence>
<dbReference type="Pfam" id="PF02875">
    <property type="entry name" value="Mur_ligase_C"/>
    <property type="match status" value="1"/>
</dbReference>
<keyword evidence="5 9" id="KW-0132">Cell division</keyword>
<comment type="caution">
    <text evidence="13">The sequence shown here is derived from an EMBL/GenBank/DDBJ whole genome shotgun (WGS) entry which is preliminary data.</text>
</comment>
<comment type="function">
    <text evidence="9 10">Cell wall formation. Catalyzes the addition of glutamate to the nucleotide precursor UDP-N-acetylmuramoyl-L-alanine (UMA).</text>
</comment>
<keyword evidence="14" id="KW-1185">Reference proteome</keyword>
<dbReference type="EC" id="6.3.2.9" evidence="9 10"/>
<dbReference type="PROSITE" id="PS01011">
    <property type="entry name" value="FOLYLPOLYGLU_SYNT_1"/>
    <property type="match status" value="1"/>
</dbReference>
<evidence type="ECO:0000256" key="10">
    <source>
        <dbReference type="RuleBase" id="RU003664"/>
    </source>
</evidence>
<evidence type="ECO:0000256" key="5">
    <source>
        <dbReference type="ARBA" id="ARBA00022618"/>
    </source>
</evidence>
<dbReference type="InterPro" id="IPR018109">
    <property type="entry name" value="Folylpolyglutamate_synth_CS"/>
</dbReference>
<keyword evidence="6 9" id="KW-0547">Nucleotide-binding</keyword>
<dbReference type="SUPFAM" id="SSF51984">
    <property type="entry name" value="MurCD N-terminal domain"/>
    <property type="match status" value="1"/>
</dbReference>
<name>A0ABX0WQN2_9BURK</name>
<dbReference type="InterPro" id="IPR036565">
    <property type="entry name" value="Mur-like_cat_sf"/>
</dbReference>
<keyword evidence="7 9" id="KW-0067">ATP-binding</keyword>
<reference evidence="13 14" key="1">
    <citation type="submission" date="2020-03" db="EMBL/GenBank/DDBJ databases">
        <title>Genomic Encyclopedia of Type Strains, Phase IV (KMG-IV): sequencing the most valuable type-strain genomes for metagenomic binning, comparative biology and taxonomic classification.</title>
        <authorList>
            <person name="Goeker M."/>
        </authorList>
    </citation>
    <scope>NUCLEOTIDE SEQUENCE [LARGE SCALE GENOMIC DNA]</scope>
    <source>
        <strain evidence="13 14">DSM 26613</strain>
    </source>
</reference>
<evidence type="ECO:0000256" key="3">
    <source>
        <dbReference type="ARBA" id="ARBA00022490"/>
    </source>
</evidence>
<dbReference type="GO" id="GO:0008764">
    <property type="term" value="F:UDP-N-acetylmuramoylalanine-D-glutamate ligase activity"/>
    <property type="evidence" value="ECO:0007669"/>
    <property type="project" value="UniProtKB-EC"/>
</dbReference>
<keyword evidence="9 10" id="KW-0133">Cell shape</keyword>
<proteinExistence type="inferred from homology"/>
<evidence type="ECO:0000256" key="6">
    <source>
        <dbReference type="ARBA" id="ARBA00022741"/>
    </source>
</evidence>
<keyword evidence="3 9" id="KW-0963">Cytoplasm</keyword>
<protein>
    <recommendedName>
        <fullName evidence="9 10">UDP-N-acetylmuramoylalanine--D-glutamate ligase</fullName>
        <ecNumber evidence="9 10">6.3.2.9</ecNumber>
    </recommendedName>
    <alternativeName>
        <fullName evidence="9">D-glutamic acid-adding enzyme</fullName>
    </alternativeName>
    <alternativeName>
        <fullName evidence="9">UDP-N-acetylmuramoyl-L-alanyl-D-glutamate synthetase</fullName>
    </alternativeName>
</protein>
<comment type="similarity">
    <text evidence="9">Belongs to the MurCDEF family.</text>
</comment>
<dbReference type="Gene3D" id="3.90.190.20">
    <property type="entry name" value="Mur ligase, C-terminal domain"/>
    <property type="match status" value="1"/>
</dbReference>
<evidence type="ECO:0000256" key="8">
    <source>
        <dbReference type="ARBA" id="ARBA00023306"/>
    </source>
</evidence>
<feature type="binding site" evidence="9">
    <location>
        <begin position="137"/>
        <end position="143"/>
    </location>
    <ligand>
        <name>ATP</name>
        <dbReference type="ChEBI" id="CHEBI:30616"/>
    </ligand>
</feature>
<dbReference type="InterPro" id="IPR036615">
    <property type="entry name" value="Mur_ligase_C_dom_sf"/>
</dbReference>
<evidence type="ECO:0000259" key="12">
    <source>
        <dbReference type="Pfam" id="PF08245"/>
    </source>
</evidence>
<dbReference type="EMBL" id="JAATIZ010000002">
    <property type="protein sequence ID" value="NJB64739.1"/>
    <property type="molecule type" value="Genomic_DNA"/>
</dbReference>
<dbReference type="HAMAP" id="MF_00639">
    <property type="entry name" value="MurD"/>
    <property type="match status" value="1"/>
</dbReference>
<evidence type="ECO:0000313" key="14">
    <source>
        <dbReference type="Proteomes" id="UP000783934"/>
    </source>
</evidence>
<gene>
    <name evidence="9" type="primary">murD</name>
    <name evidence="13" type="ORF">GGR41_000968</name>
</gene>
<dbReference type="InterPro" id="IPR013221">
    <property type="entry name" value="Mur_ligase_cen"/>
</dbReference>
<comment type="catalytic activity">
    <reaction evidence="9 10">
        <text>UDP-N-acetyl-alpha-D-muramoyl-L-alanine + D-glutamate + ATP = UDP-N-acetyl-alpha-D-muramoyl-L-alanyl-D-glutamate + ADP + phosphate + H(+)</text>
        <dbReference type="Rhea" id="RHEA:16429"/>
        <dbReference type="ChEBI" id="CHEBI:15378"/>
        <dbReference type="ChEBI" id="CHEBI:29986"/>
        <dbReference type="ChEBI" id="CHEBI:30616"/>
        <dbReference type="ChEBI" id="CHEBI:43474"/>
        <dbReference type="ChEBI" id="CHEBI:83898"/>
        <dbReference type="ChEBI" id="CHEBI:83900"/>
        <dbReference type="ChEBI" id="CHEBI:456216"/>
        <dbReference type="EC" id="6.3.2.9"/>
    </reaction>
</comment>
<evidence type="ECO:0000259" key="11">
    <source>
        <dbReference type="Pfam" id="PF02875"/>
    </source>
</evidence>
<keyword evidence="8 9" id="KW-0131">Cell cycle</keyword>
<dbReference type="Pfam" id="PF08245">
    <property type="entry name" value="Mur_ligase_M"/>
    <property type="match status" value="1"/>
</dbReference>
<keyword evidence="4 9" id="KW-0436">Ligase</keyword>
<dbReference type="Gene3D" id="3.40.1190.10">
    <property type="entry name" value="Mur-like, catalytic domain"/>
    <property type="match status" value="1"/>
</dbReference>
<evidence type="ECO:0000256" key="4">
    <source>
        <dbReference type="ARBA" id="ARBA00022598"/>
    </source>
</evidence>
<dbReference type="PANTHER" id="PTHR43692:SF1">
    <property type="entry name" value="UDP-N-ACETYLMURAMOYLALANINE--D-GLUTAMATE LIGASE"/>
    <property type="match status" value="1"/>
</dbReference>
<feature type="domain" description="Mur ligase central" evidence="12">
    <location>
        <begin position="135"/>
        <end position="319"/>
    </location>
</feature>
<dbReference type="SUPFAM" id="SSF53244">
    <property type="entry name" value="MurD-like peptide ligases, peptide-binding domain"/>
    <property type="match status" value="1"/>
</dbReference>
<dbReference type="Pfam" id="PF21799">
    <property type="entry name" value="MurD-like_N"/>
    <property type="match status" value="1"/>
</dbReference>
<sequence>MKESVFTTSSYGYTLILGLGETGLAAAHWYLQQHLPIRVADTRLHYQVKTEALAHQYNDVAIDVVLGAEALDPNVLTGIQTVVISPGLAPTDPQVAHLLSLAKRQGISVISEIELFARALTDLARTGYRPTVFGVTGTNGKTTVVQLTKYMLQEAGQSVLAAGNISPAALSALAEAYAQQQLPDYWIIELSSFQLEHTFSLALQAGVVLNISQDHIDWHGSMQAYIAAKAHLFSMCQHVIVNRDDLITFAMPTAEMQVQSFGLDQPVTACDIGLGLNQEQEWIALSTVQTGALEYVLPISALALTGRHNISNALAALSLLRTTGLDWDALLHALHNYHGEPHRCQFVRMVQGVSFINDSKGTNVGATVAAIEGLGRSMVLIAGGVGKDQDFTPLADAVAQSACRAVILIGRDAALLARAFEALTIPVVLAMNLTQAVQQAFEFSQAGDTVLLSPACASLDMFSNYIDRGHQFVDAVTELALDKGEVA</sequence>
<dbReference type="SUPFAM" id="SSF53623">
    <property type="entry name" value="MurD-like peptide ligases, catalytic domain"/>
    <property type="match status" value="1"/>
</dbReference>
<dbReference type="InterPro" id="IPR004101">
    <property type="entry name" value="Mur_ligase_C"/>
</dbReference>
<feature type="domain" description="Mur ligase C-terminal" evidence="11">
    <location>
        <begin position="342"/>
        <end position="456"/>
    </location>
</feature>
<comment type="subcellular location">
    <subcellularLocation>
        <location evidence="1 9 10">Cytoplasm</location>
    </subcellularLocation>
</comment>
<dbReference type="NCBIfam" id="TIGR01087">
    <property type="entry name" value="murD"/>
    <property type="match status" value="1"/>
</dbReference>
<evidence type="ECO:0000256" key="9">
    <source>
        <dbReference type="HAMAP-Rule" id="MF_00639"/>
    </source>
</evidence>
<dbReference type="RefSeq" id="WP_167660898.1">
    <property type="nucleotide sequence ID" value="NZ_BMCQ01000001.1"/>
</dbReference>
<dbReference type="PANTHER" id="PTHR43692">
    <property type="entry name" value="UDP-N-ACETYLMURAMOYLALANINE--D-GLUTAMATE LIGASE"/>
    <property type="match status" value="1"/>
</dbReference>
<keyword evidence="9 10" id="KW-0961">Cell wall biogenesis/degradation</keyword>
<accession>A0ABX0WQN2</accession>
<comment type="pathway">
    <text evidence="2 9 10">Cell wall biogenesis; peptidoglycan biosynthesis.</text>
</comment>
<dbReference type="InterPro" id="IPR005762">
    <property type="entry name" value="MurD"/>
</dbReference>
<keyword evidence="9 10" id="KW-0573">Peptidoglycan synthesis</keyword>
<dbReference type="Proteomes" id="UP000783934">
    <property type="component" value="Unassembled WGS sequence"/>
</dbReference>
<organism evidence="13 14">
    <name type="scientific">Paenalcaligenes hominis</name>
    <dbReference type="NCBI Taxonomy" id="643674"/>
    <lineage>
        <taxon>Bacteria</taxon>
        <taxon>Pseudomonadati</taxon>
        <taxon>Pseudomonadota</taxon>
        <taxon>Betaproteobacteria</taxon>
        <taxon>Burkholderiales</taxon>
        <taxon>Alcaligenaceae</taxon>
        <taxon>Paenalcaligenes</taxon>
    </lineage>
</organism>
<evidence type="ECO:0000256" key="1">
    <source>
        <dbReference type="ARBA" id="ARBA00004496"/>
    </source>
</evidence>
<evidence type="ECO:0000313" key="13">
    <source>
        <dbReference type="EMBL" id="NJB64739.1"/>
    </source>
</evidence>
<evidence type="ECO:0000256" key="7">
    <source>
        <dbReference type="ARBA" id="ARBA00022840"/>
    </source>
</evidence>